<dbReference type="InterPro" id="IPR005000">
    <property type="entry name" value="Aldolase/citrate-lyase_domain"/>
</dbReference>
<reference evidence="5 6" key="1">
    <citation type="submission" date="2018-10" db="EMBL/GenBank/DDBJ databases">
        <title>Kocuria sp. M5W7-7, whole genome shotgun sequence.</title>
        <authorList>
            <person name="Tuo L."/>
        </authorList>
    </citation>
    <scope>NUCLEOTIDE SEQUENCE [LARGE SCALE GENOMIC DNA]</scope>
    <source>
        <strain evidence="5 6">M5W7-7</strain>
    </source>
</reference>
<comment type="caution">
    <text evidence="5">The sequence shown here is derived from an EMBL/GenBank/DDBJ whole genome shotgun (WGS) entry which is preliminary data.</text>
</comment>
<dbReference type="GO" id="GO:0046872">
    <property type="term" value="F:metal ion binding"/>
    <property type="evidence" value="ECO:0007669"/>
    <property type="project" value="UniProtKB-KW"/>
</dbReference>
<evidence type="ECO:0000256" key="1">
    <source>
        <dbReference type="ARBA" id="ARBA00005568"/>
    </source>
</evidence>
<protein>
    <submittedName>
        <fullName evidence="5">2-dehydro-3-deoxyglucarate aldolase</fullName>
    </submittedName>
</protein>
<dbReference type="Gene3D" id="3.20.20.60">
    <property type="entry name" value="Phosphoenolpyruvate-binding domains"/>
    <property type="match status" value="1"/>
</dbReference>
<feature type="domain" description="HpcH/HpaI aldolase/citrate lyase" evidence="4">
    <location>
        <begin position="28"/>
        <end position="251"/>
    </location>
</feature>
<gene>
    <name evidence="5" type="ORF">EDL96_08155</name>
</gene>
<comment type="similarity">
    <text evidence="1">Belongs to the HpcH/HpaI aldolase family.</text>
</comment>
<dbReference type="InterPro" id="IPR050251">
    <property type="entry name" value="HpcH-HpaI_aldolase"/>
</dbReference>
<dbReference type="AlphaFoldDB" id="A0A3N3ZPW2"/>
<dbReference type="SUPFAM" id="SSF51621">
    <property type="entry name" value="Phosphoenolpyruvate/pyruvate domain"/>
    <property type="match status" value="1"/>
</dbReference>
<dbReference type="PANTHER" id="PTHR30502">
    <property type="entry name" value="2-KETO-3-DEOXY-L-RHAMNONATE ALDOLASE"/>
    <property type="match status" value="1"/>
</dbReference>
<keyword evidence="6" id="KW-1185">Reference proteome</keyword>
<keyword evidence="2" id="KW-0479">Metal-binding</keyword>
<evidence type="ECO:0000256" key="3">
    <source>
        <dbReference type="ARBA" id="ARBA00023239"/>
    </source>
</evidence>
<dbReference type="GO" id="GO:0016832">
    <property type="term" value="F:aldehyde-lyase activity"/>
    <property type="evidence" value="ECO:0007669"/>
    <property type="project" value="UniProtKB-ARBA"/>
</dbReference>
<accession>A0A3N3ZPW2</accession>
<dbReference type="FunFam" id="3.20.20.60:FF:000004">
    <property type="entry name" value="5-keto-4-deoxy-D-glucarate aldolase"/>
    <property type="match status" value="1"/>
</dbReference>
<dbReference type="PANTHER" id="PTHR30502:SF0">
    <property type="entry name" value="PHOSPHOENOLPYRUVATE CARBOXYLASE FAMILY PROTEIN"/>
    <property type="match status" value="1"/>
</dbReference>
<evidence type="ECO:0000259" key="4">
    <source>
        <dbReference type="Pfam" id="PF03328"/>
    </source>
</evidence>
<proteinExistence type="inferred from homology"/>
<evidence type="ECO:0000313" key="6">
    <source>
        <dbReference type="Proteomes" id="UP000270616"/>
    </source>
</evidence>
<organism evidence="5 6">
    <name type="scientific">Kocuria soli</name>
    <dbReference type="NCBI Taxonomy" id="2485125"/>
    <lineage>
        <taxon>Bacteria</taxon>
        <taxon>Bacillati</taxon>
        <taxon>Actinomycetota</taxon>
        <taxon>Actinomycetes</taxon>
        <taxon>Micrococcales</taxon>
        <taxon>Micrococcaceae</taxon>
        <taxon>Kocuria</taxon>
    </lineage>
</organism>
<keyword evidence="3" id="KW-0456">Lyase</keyword>
<name>A0A3N3ZPW2_9MICC</name>
<dbReference type="GO" id="GO:0005737">
    <property type="term" value="C:cytoplasm"/>
    <property type="evidence" value="ECO:0007669"/>
    <property type="project" value="TreeGrafter"/>
</dbReference>
<dbReference type="Proteomes" id="UP000270616">
    <property type="component" value="Unassembled WGS sequence"/>
</dbReference>
<dbReference type="EMBL" id="RKMF01000009">
    <property type="protein sequence ID" value="ROZ63067.1"/>
    <property type="molecule type" value="Genomic_DNA"/>
</dbReference>
<evidence type="ECO:0000256" key="2">
    <source>
        <dbReference type="ARBA" id="ARBA00022723"/>
    </source>
</evidence>
<dbReference type="InterPro" id="IPR040442">
    <property type="entry name" value="Pyrv_kinase-like_dom_sf"/>
</dbReference>
<dbReference type="InterPro" id="IPR015813">
    <property type="entry name" value="Pyrv/PenolPyrv_kinase-like_dom"/>
</dbReference>
<dbReference type="Pfam" id="PF03328">
    <property type="entry name" value="HpcH_HpaI"/>
    <property type="match status" value="1"/>
</dbReference>
<dbReference type="OrthoDB" id="86160at2"/>
<sequence>MPFRVELPPTFGDRLAAADGAGDPALIGGWVCSGSPVAAEITASSGLDWILLDGEHSPIGLESTAELLRAIAPYPATPVVRVPALDTALIKMFLDLGAQNIIVPMVDTRQMAEQASATMFYPPRGVRGVGSALARSARWNGVENYLTRAHELVSLTVQIESATAVENAAEIAAVDGVDAVFVGPSDLAASMGHLGQQTHPEVLAAVDTVFQAVKAAGKRVGVNAFDPAQAQKYADAGADFIAVTSDVTVLAQGMRATAGTWGR</sequence>
<evidence type="ECO:0000313" key="5">
    <source>
        <dbReference type="EMBL" id="ROZ63067.1"/>
    </source>
</evidence>
<dbReference type="RefSeq" id="WP_123825289.1">
    <property type="nucleotide sequence ID" value="NZ_RKMF01000009.1"/>
</dbReference>